<protein>
    <recommendedName>
        <fullName evidence="5">Flagellar hook-length control protein FliK</fullName>
    </recommendedName>
</protein>
<dbReference type="EMBL" id="PGVD01000033">
    <property type="protein sequence ID" value="PLR96159.1"/>
    <property type="molecule type" value="Genomic_DNA"/>
</dbReference>
<evidence type="ECO:0000313" key="4">
    <source>
        <dbReference type="Proteomes" id="UP000235114"/>
    </source>
</evidence>
<dbReference type="RefSeq" id="WP_101576603.1">
    <property type="nucleotide sequence ID" value="NZ_PGVA01000014.1"/>
</dbReference>
<evidence type="ECO:0000313" key="1">
    <source>
        <dbReference type="EMBL" id="PLR84195.1"/>
    </source>
</evidence>
<sequence length="638" mass="71245">MEPANLIQSLLRQETLSAHKSTSFKPGQIVQGKLIKLFPNQTAEVLIGTQKVIAQLEAPLSANDRYWFQVQPGEGKVHLKVLLPGLDSGGRSPATLEGILNSLSLPATKENIEIVRFFLKEQLPITKEVLNSAALWIKDSKSFDDGLETLKQMVVKELPFVKGVFTALTSIQKNESLHSILHKLADELENTQPTQASQQLKSILTQLVSNLKEKTAAAGLELVGKEWLHAKSDSSPAFKILQAVGIFPAPATEQEVIETGLVDFSKKPILAGQSRFLQRTIALLSDLYRNLEANHSQAVHEVVAQLEKLAAGEKKPLDTSPQSVRLQNLVSEHLSQGQQTMKNHAGLIRNILDTFIQTAEQRDAVKAADILAVFSEVNKIQTGREQLSALLNTDINEQPLSFSIQEKNLIEKITTTIGHKLPNWEEGDNIVRQLKDLIRTIGFGHEYELTEWLKNPNQLSREKIESLKPLLLQFLNEQSPTAAKEAAEQVLNRITGLQVLAQEAGPLQQFVVQVPISFWDRTTDLTMQWSGRNNEDGTIDPNFCRVLFYLQLEHLDETIVDMQVQNRVLNISIINSTSGLKELAQPFIQPLKTKLQELDYQLSSIQFEQPAKTDGSLFSKKVGPVYDPQQYKGVDVRI</sequence>
<evidence type="ECO:0000313" key="3">
    <source>
        <dbReference type="Proteomes" id="UP000234951"/>
    </source>
</evidence>
<organism evidence="1 3">
    <name type="scientific">Bacillus canaveralius</name>
    <dbReference type="NCBI Taxonomy" id="1403243"/>
    <lineage>
        <taxon>Bacteria</taxon>
        <taxon>Bacillati</taxon>
        <taxon>Bacillota</taxon>
        <taxon>Bacilli</taxon>
        <taxon>Bacillales</taxon>
        <taxon>Bacillaceae</taxon>
        <taxon>Bacillus</taxon>
    </lineage>
</organism>
<accession>A0A2N5GNW4</accession>
<dbReference type="Proteomes" id="UP000235114">
    <property type="component" value="Unassembled WGS sequence"/>
</dbReference>
<proteinExistence type="predicted"/>
<reference evidence="2 4" key="2">
    <citation type="submission" date="2017-12" db="EMBL/GenBank/DDBJ databases">
        <title>Comparative Functional Genomics of Dry Heat Resistant strains isolated from the Viking Spacecraft.</title>
        <authorList>
            <person name="Seuylemezian A."/>
            <person name="Cooper K."/>
            <person name="Vaishampayan P."/>
        </authorList>
    </citation>
    <scope>NUCLEOTIDE SEQUENCE [LARGE SCALE GENOMIC DNA]</scope>
    <source>
        <strain evidence="2 4">ATCC 29669</strain>
    </source>
</reference>
<keyword evidence="4" id="KW-1185">Reference proteome</keyword>
<comment type="caution">
    <text evidence="1">The sequence shown here is derived from an EMBL/GenBank/DDBJ whole genome shotgun (WGS) entry which is preliminary data.</text>
</comment>
<reference evidence="1 3" key="1">
    <citation type="submission" date="2017-11" db="EMBL/GenBank/DDBJ databases">
        <title>Comparitive Functional Genomics of Dry Heat Resistant strains isolated from the Viking Spacecraft.</title>
        <authorList>
            <person name="Seuylemezian A."/>
            <person name="Cooper K."/>
            <person name="Vaishampayan P."/>
        </authorList>
    </citation>
    <scope>NUCLEOTIDE SEQUENCE [LARGE SCALE GENOMIC DNA]</scope>
    <source>
        <strain evidence="1 3">M4.6</strain>
    </source>
</reference>
<evidence type="ECO:0008006" key="5">
    <source>
        <dbReference type="Google" id="ProtNLM"/>
    </source>
</evidence>
<dbReference type="Proteomes" id="UP000234951">
    <property type="component" value="Unassembled WGS sequence"/>
</dbReference>
<gene>
    <name evidence="1" type="ORF">CU635_07765</name>
    <name evidence="2" type="ORF">CVD25_12240</name>
</gene>
<dbReference type="EMBL" id="PGVA01000014">
    <property type="protein sequence ID" value="PLR84195.1"/>
    <property type="molecule type" value="Genomic_DNA"/>
</dbReference>
<name>A0A2N5GNW4_9BACI</name>
<evidence type="ECO:0000313" key="2">
    <source>
        <dbReference type="EMBL" id="PLR96159.1"/>
    </source>
</evidence>
<dbReference type="OrthoDB" id="2351076at2"/>
<dbReference type="AlphaFoldDB" id="A0A2N5GNW4"/>